<organism evidence="1">
    <name type="scientific">Pseudomonas phage HRDY3</name>
    <dbReference type="NCBI Taxonomy" id="3236930"/>
    <lineage>
        <taxon>Viruses</taxon>
    </lineage>
</organism>
<sequence>MTGDELQTLRGNIGSSQMRLESELVKLQQIADEIRREGLQGGRDIAIAMTNIEQGLLWLRQVSDKI</sequence>
<protein>
    <submittedName>
        <fullName evidence="1">Uncharacterized protein</fullName>
    </submittedName>
</protein>
<dbReference type="EMBL" id="PQ015379">
    <property type="protein sequence ID" value="XDJ15109.1"/>
    <property type="molecule type" value="Genomic_DNA"/>
</dbReference>
<evidence type="ECO:0000313" key="1">
    <source>
        <dbReference type="EMBL" id="XDJ15109.1"/>
    </source>
</evidence>
<accession>A0AB39CE20</accession>
<name>A0AB39CE20_9VIRU</name>
<proteinExistence type="predicted"/>
<reference evidence="1" key="1">
    <citation type="submission" date="2024-07" db="EMBL/GenBank/DDBJ databases">
        <authorList>
            <person name="Bringhurst R.M."/>
            <person name="Homer T.E."/>
        </authorList>
    </citation>
    <scope>NUCLEOTIDE SEQUENCE</scope>
</reference>